<dbReference type="AlphaFoldDB" id="A0A9W9Z7N0"/>
<dbReference type="OrthoDB" id="25896at2759"/>
<dbReference type="InterPro" id="IPR001806">
    <property type="entry name" value="Small_GTPase"/>
</dbReference>
<accession>A0A9W9Z7N0</accession>
<gene>
    <name evidence="3" type="primary">RAB24_3</name>
    <name evidence="3" type="ORF">OS493_034723</name>
</gene>
<name>A0A9W9Z7N0_9CNID</name>
<evidence type="ECO:0000313" key="3">
    <source>
        <dbReference type="EMBL" id="KAJ7376446.1"/>
    </source>
</evidence>
<dbReference type="PANTHER" id="PTHR47978">
    <property type="match status" value="1"/>
</dbReference>
<dbReference type="Gene3D" id="3.40.50.300">
    <property type="entry name" value="P-loop containing nucleotide triphosphate hydrolases"/>
    <property type="match status" value="1"/>
</dbReference>
<reference evidence="3" key="1">
    <citation type="submission" date="2023-01" db="EMBL/GenBank/DDBJ databases">
        <title>Genome assembly of the deep-sea coral Lophelia pertusa.</title>
        <authorList>
            <person name="Herrera S."/>
            <person name="Cordes E."/>
        </authorList>
    </citation>
    <scope>NUCLEOTIDE SEQUENCE</scope>
    <source>
        <strain evidence="3">USNM1676648</strain>
        <tissue evidence="3">Polyp</tissue>
    </source>
</reference>
<dbReference type="PROSITE" id="PS51419">
    <property type="entry name" value="RAB"/>
    <property type="match status" value="1"/>
</dbReference>
<evidence type="ECO:0000313" key="4">
    <source>
        <dbReference type="Proteomes" id="UP001163046"/>
    </source>
</evidence>
<comment type="caution">
    <text evidence="3">The sequence shown here is derived from an EMBL/GenBank/DDBJ whole genome shotgun (WGS) entry which is preliminary data.</text>
</comment>
<dbReference type="GO" id="GO:0003924">
    <property type="term" value="F:GTPase activity"/>
    <property type="evidence" value="ECO:0007669"/>
    <property type="project" value="InterPro"/>
</dbReference>
<comment type="similarity">
    <text evidence="1">Belongs to the small GTPase superfamily. Rab family.</text>
</comment>
<keyword evidence="4" id="KW-1185">Reference proteome</keyword>
<dbReference type="Proteomes" id="UP001163046">
    <property type="component" value="Unassembled WGS sequence"/>
</dbReference>
<dbReference type="SUPFAM" id="SSF52540">
    <property type="entry name" value="P-loop containing nucleoside triphosphate hydrolases"/>
    <property type="match status" value="1"/>
</dbReference>
<organism evidence="3 4">
    <name type="scientific">Desmophyllum pertusum</name>
    <dbReference type="NCBI Taxonomy" id="174260"/>
    <lineage>
        <taxon>Eukaryota</taxon>
        <taxon>Metazoa</taxon>
        <taxon>Cnidaria</taxon>
        <taxon>Anthozoa</taxon>
        <taxon>Hexacorallia</taxon>
        <taxon>Scleractinia</taxon>
        <taxon>Caryophylliina</taxon>
        <taxon>Caryophylliidae</taxon>
        <taxon>Desmophyllum</taxon>
    </lineage>
</organism>
<protein>
    <submittedName>
        <fullName evidence="3">Ras- protein Rab-24</fullName>
    </submittedName>
</protein>
<keyword evidence="2" id="KW-0547">Nucleotide-binding</keyword>
<dbReference type="InterPro" id="IPR027417">
    <property type="entry name" value="P-loop_NTPase"/>
</dbReference>
<proteinExistence type="inferred from homology"/>
<evidence type="ECO:0000256" key="1">
    <source>
        <dbReference type="ARBA" id="ARBA00006270"/>
    </source>
</evidence>
<dbReference type="SMART" id="SM00175">
    <property type="entry name" value="RAB"/>
    <property type="match status" value="1"/>
</dbReference>
<dbReference type="GO" id="GO:0005525">
    <property type="term" value="F:GTP binding"/>
    <property type="evidence" value="ECO:0007669"/>
    <property type="project" value="InterPro"/>
</dbReference>
<dbReference type="Pfam" id="PF00071">
    <property type="entry name" value="Ras"/>
    <property type="match status" value="1"/>
</dbReference>
<sequence length="152" mass="17414">MRHSWNMGHCGFQSVFESMSALYYRGAIAAIVCYDITDYSSFEKAKFYVNEIREKNENCWLYLCGTKYDLISSGEQFRDVTNSHAVDYAQKIKSQCSDRDVQVKLDRTWDELFQKIAKDILGQKSTDNTEPAHKLGFHDPSQTLKAPCGCKG</sequence>
<evidence type="ECO:0000256" key="2">
    <source>
        <dbReference type="ARBA" id="ARBA00022741"/>
    </source>
</evidence>
<dbReference type="EMBL" id="MU826399">
    <property type="protein sequence ID" value="KAJ7376446.1"/>
    <property type="molecule type" value="Genomic_DNA"/>
</dbReference>